<reference evidence="1" key="1">
    <citation type="journal article" date="2022" name="Nat. Microbiol.">
        <title>Unique mobile elements and scalable gene flow at the prokaryote-eukaryote boundary revealed by circularized Asgard archaea genomes.</title>
        <authorList>
            <person name="Wu F."/>
            <person name="Speth D.R."/>
            <person name="Philosof A."/>
            <person name="Cremiere A."/>
            <person name="Narayanan A."/>
            <person name="Barco R.A."/>
            <person name="Connon S.A."/>
            <person name="Amend J.P."/>
            <person name="Antoshechkin I.A."/>
            <person name="Orphan V.J."/>
        </authorList>
    </citation>
    <scope>NUCLEOTIDE SEQUENCE</scope>
    <source>
        <strain evidence="1">PM71</strain>
    </source>
</reference>
<proteinExistence type="predicted"/>
<dbReference type="Proteomes" id="UP001201020">
    <property type="component" value="Chromosome"/>
</dbReference>
<protein>
    <submittedName>
        <fullName evidence="1">Uncharacterized protein</fullName>
    </submittedName>
</protein>
<name>A0A9Y1BM34_9ARCH</name>
<dbReference type="AlphaFoldDB" id="A0A9Y1BM34"/>
<evidence type="ECO:0000313" key="1">
    <source>
        <dbReference type="EMBL" id="UJG41407.1"/>
    </source>
</evidence>
<gene>
    <name evidence="1" type="ORF">K9W45_02835</name>
</gene>
<sequence>MSKFVLFLKKIYNDFRRKTKRCNFDCSNCTGCSINFDQYDFTIKKKTDE</sequence>
<organism evidence="1">
    <name type="scientific">Candidatus Heimdallarchaeum aukensis</name>
    <dbReference type="NCBI Taxonomy" id="2876573"/>
    <lineage>
        <taxon>Archaea</taxon>
        <taxon>Promethearchaeati</taxon>
        <taxon>Candidatus Heimdallarchaeota</taxon>
        <taxon>Candidatus Heimdallarchaeia (ex Rinke et al. 2021) (nom. nud.)</taxon>
        <taxon>Candidatus Heimdallarchaeales</taxon>
        <taxon>Candidatus Heimdallarchaeaceae</taxon>
        <taxon>Candidatus Heimdallarchaeum</taxon>
    </lineage>
</organism>
<dbReference type="EMBL" id="CP084166">
    <property type="protein sequence ID" value="UJG41407.1"/>
    <property type="molecule type" value="Genomic_DNA"/>
</dbReference>
<accession>A0A9Y1BM34</accession>